<evidence type="ECO:0000256" key="3">
    <source>
        <dbReference type="SAM" id="Coils"/>
    </source>
</evidence>
<name>A0AAV8D1N2_9POAL</name>
<keyword evidence="2 3" id="KW-0175">Coiled coil</keyword>
<evidence type="ECO:0000313" key="4">
    <source>
        <dbReference type="EMBL" id="KAJ4761316.1"/>
    </source>
</evidence>
<evidence type="ECO:0000256" key="1">
    <source>
        <dbReference type="ARBA" id="ARBA00005921"/>
    </source>
</evidence>
<feature type="coiled-coil region" evidence="3">
    <location>
        <begin position="278"/>
        <end position="312"/>
    </location>
</feature>
<organism evidence="4 5">
    <name type="scientific">Rhynchospora pubera</name>
    <dbReference type="NCBI Taxonomy" id="906938"/>
    <lineage>
        <taxon>Eukaryota</taxon>
        <taxon>Viridiplantae</taxon>
        <taxon>Streptophyta</taxon>
        <taxon>Embryophyta</taxon>
        <taxon>Tracheophyta</taxon>
        <taxon>Spermatophyta</taxon>
        <taxon>Magnoliopsida</taxon>
        <taxon>Liliopsida</taxon>
        <taxon>Poales</taxon>
        <taxon>Cyperaceae</taxon>
        <taxon>Cyperoideae</taxon>
        <taxon>Rhynchosporeae</taxon>
        <taxon>Rhynchospora</taxon>
    </lineage>
</organism>
<comment type="caution">
    <text evidence="4">The sequence shown here is derived from an EMBL/GenBank/DDBJ whole genome shotgun (WGS) entry which is preliminary data.</text>
</comment>
<evidence type="ECO:0000256" key="2">
    <source>
        <dbReference type="ARBA" id="ARBA00023054"/>
    </source>
</evidence>
<dbReference type="Proteomes" id="UP001140206">
    <property type="component" value="Chromosome 4"/>
</dbReference>
<accession>A0AAV8D1N2</accession>
<dbReference type="PANTHER" id="PTHR31580:SF22">
    <property type="entry name" value="FILAMENT-LIKE PLANT PROTEIN 7"/>
    <property type="match status" value="1"/>
</dbReference>
<proteinExistence type="inferred from homology"/>
<reference evidence="4" key="1">
    <citation type="submission" date="2022-08" db="EMBL/GenBank/DDBJ databases">
        <authorList>
            <person name="Marques A."/>
        </authorList>
    </citation>
    <scope>NUCLEOTIDE SEQUENCE</scope>
    <source>
        <strain evidence="4">RhyPub2mFocal</strain>
        <tissue evidence="4">Leaves</tissue>
    </source>
</reference>
<sequence>MDQKTWSWKRKPSEKFLLRERAVELERSIHDLNEELSTCQSELKAKDARIVKQAKVAEEAISGWEKTEAEAEYYKNQLNNTLLEKQALEENIRKMEETVNDYIQRLELSKRDFEQANLEAARKITLEQDKIRIMQETISEKNNKIAALGAEINRLLKTLEDVNESRLHLESSLHDANARIDLVEKTNSSLRYELCMVQKEVEIRTQEREFDHKSANAAHKQHLESIKKVAKLEAECQRLRVMVKKRLPGPAALAKMKNEVETFGFSGNISTNNKTNTNRSLLDRLNAIEEENRVLKETLARANGEIKAARAMNPRTRADYRVSSLDLKIEEDNASCAESGSWASALVAELDNFKSQKPTSVTSCKSPTGLSELSLMDDFVEMEKLALEDAKSCVTTKEVESKTEKELMEKAVLQVVEFLEGIIEKAIEQKYVARVFLWESKGLKGVLQNFILVCNDFINEKAKVENFVSEVGVTLDWVVNHCFSLQDVSEMREAIVKDFGGSEPNWWNGLEGLLNSPCKMTNHMRVFSEINVQESAHDTLNGELINNNKELDEKQKFDSDDTDGELIESGSKSKENLKVSRELKVLLEEEKVSTGVENGDFTNGASNKQILLNDVEIQEETIKETPSLECRTTLGENMKDIMGQEEEKHVNIDLQISSASEKLAECQDTITSISQQLKLLASPTDAPLFDKLDTPVSKEAVVPETKNPKPNAVRRSLEAEFDAAESSHKPVEMSPKVQLGTLALAPKRHPEGTNLLRKLLMRRKRESFKKLTMPVGA</sequence>
<dbReference type="InterPro" id="IPR008587">
    <property type="entry name" value="FPP_plant"/>
</dbReference>
<gene>
    <name evidence="4" type="ORF">LUZ62_071691</name>
</gene>
<protein>
    <submittedName>
        <fullName evidence="4">Filament-like protein (DUF869)</fullName>
    </submittedName>
</protein>
<evidence type="ECO:0000313" key="5">
    <source>
        <dbReference type="Proteomes" id="UP001140206"/>
    </source>
</evidence>
<dbReference type="AlphaFoldDB" id="A0AAV8D1N2"/>
<dbReference type="Pfam" id="PF05911">
    <property type="entry name" value="FPP"/>
    <property type="match status" value="2"/>
</dbReference>
<dbReference type="PANTHER" id="PTHR31580">
    <property type="entry name" value="FILAMENT-LIKE PLANT PROTEIN 4"/>
    <property type="match status" value="1"/>
</dbReference>
<feature type="coiled-coil region" evidence="3">
    <location>
        <begin position="15"/>
        <end position="165"/>
    </location>
</feature>
<comment type="similarity">
    <text evidence="1">Belongs to the FPP family.</text>
</comment>
<dbReference type="EMBL" id="JAMFTS010000004">
    <property type="protein sequence ID" value="KAJ4761316.1"/>
    <property type="molecule type" value="Genomic_DNA"/>
</dbReference>
<keyword evidence="5" id="KW-1185">Reference proteome</keyword>